<dbReference type="AlphaFoldDB" id="A0A1M7ZBL8"/>
<dbReference type="OrthoDB" id="1114031at2"/>
<dbReference type="STRING" id="1073327.SAMN04488108_2067"/>
<name>A0A1M7ZBL8_9BACT</name>
<dbReference type="RefSeq" id="WP_073571677.1">
    <property type="nucleotide sequence ID" value="NZ_FRXN01000002.1"/>
</dbReference>
<dbReference type="EMBL" id="FRXN01000002">
    <property type="protein sequence ID" value="SHO62295.1"/>
    <property type="molecule type" value="Genomic_DNA"/>
</dbReference>
<keyword evidence="3" id="KW-1185">Reference proteome</keyword>
<gene>
    <name evidence="2" type="ORF">SAMN04488108_2067</name>
</gene>
<dbReference type="PROSITE" id="PS51257">
    <property type="entry name" value="PROKAR_LIPOPROTEIN"/>
    <property type="match status" value="1"/>
</dbReference>
<evidence type="ECO:0000313" key="2">
    <source>
        <dbReference type="EMBL" id="SHO62295.1"/>
    </source>
</evidence>
<feature type="chain" id="PRO_5012703658" evidence="1">
    <location>
        <begin position="21"/>
        <end position="273"/>
    </location>
</feature>
<accession>A0A1M7ZBL8</accession>
<evidence type="ECO:0000256" key="1">
    <source>
        <dbReference type="SAM" id="SignalP"/>
    </source>
</evidence>
<sequence>MKKYSILAVLSLIIFGLASCGSDDEPTNTDPDFTVVNDDIAVNAVFEDMDNYTIQVLQSSGIAFRTQSTFTNSICEGVMVEFDSESQRIEIDFGTGCTSSTGVVRKGKVILEYSGNFLIPGSKVTTILDGYEVNGLKVEGTRTLTNTGIDLINSEVTLAVKVDGGKVTWPDGTSVSYSSDQVRSLKLDDQGYELSITGTASGVSRSGVSYTAATTSALEIKQDCVDSGVFLPSSGVIDFVIGGIPASVDYGTGACDKVLTVTYAGGVKEITVE</sequence>
<protein>
    <submittedName>
        <fullName evidence="2">Uncharacterized protein</fullName>
    </submittedName>
</protein>
<evidence type="ECO:0000313" key="3">
    <source>
        <dbReference type="Proteomes" id="UP000184609"/>
    </source>
</evidence>
<reference evidence="3" key="1">
    <citation type="submission" date="2016-12" db="EMBL/GenBank/DDBJ databases">
        <authorList>
            <person name="Varghese N."/>
            <person name="Submissions S."/>
        </authorList>
    </citation>
    <scope>NUCLEOTIDE SEQUENCE [LARGE SCALE GENOMIC DNA]</scope>
    <source>
        <strain evidence="3">DSM 25035</strain>
    </source>
</reference>
<organism evidence="2 3">
    <name type="scientific">Algoriphagus zhangzhouensis</name>
    <dbReference type="NCBI Taxonomy" id="1073327"/>
    <lineage>
        <taxon>Bacteria</taxon>
        <taxon>Pseudomonadati</taxon>
        <taxon>Bacteroidota</taxon>
        <taxon>Cytophagia</taxon>
        <taxon>Cytophagales</taxon>
        <taxon>Cyclobacteriaceae</taxon>
        <taxon>Algoriphagus</taxon>
    </lineage>
</organism>
<feature type="signal peptide" evidence="1">
    <location>
        <begin position="1"/>
        <end position="20"/>
    </location>
</feature>
<dbReference type="Proteomes" id="UP000184609">
    <property type="component" value="Unassembled WGS sequence"/>
</dbReference>
<keyword evidence="1" id="KW-0732">Signal</keyword>
<proteinExistence type="predicted"/>